<gene>
    <name evidence="1" type="ORF">ACFPOB_12560</name>
</gene>
<dbReference type="SUPFAM" id="SSF50199">
    <property type="entry name" value="Staphylococcal nuclease"/>
    <property type="match status" value="1"/>
</dbReference>
<sequence length="101" mass="10999">MGEVRHVGDGDSICVGRTSNIATWIEIRLADFDAPELHHCGGEQAKRALARLALSRPVTCIAERGRSGRVIVYDRVLARCRLQGSSLGDLMRQAGVREGGR</sequence>
<reference evidence="2" key="1">
    <citation type="journal article" date="2019" name="Int. J. Syst. Evol. Microbiol.">
        <title>The Global Catalogue of Microorganisms (GCM) 10K type strain sequencing project: providing services to taxonomists for standard genome sequencing and annotation.</title>
        <authorList>
            <consortium name="The Broad Institute Genomics Platform"/>
            <consortium name="The Broad Institute Genome Sequencing Center for Infectious Disease"/>
            <person name="Wu L."/>
            <person name="Ma J."/>
        </authorList>
    </citation>
    <scope>NUCLEOTIDE SEQUENCE [LARGE SCALE GENOMIC DNA]</scope>
    <source>
        <strain evidence="2">NCAIM B.01391</strain>
    </source>
</reference>
<evidence type="ECO:0000313" key="2">
    <source>
        <dbReference type="Proteomes" id="UP001596053"/>
    </source>
</evidence>
<dbReference type="Gene3D" id="2.40.50.90">
    <property type="match status" value="1"/>
</dbReference>
<proteinExistence type="predicted"/>
<accession>A0ABW0IQ38</accession>
<dbReference type="EMBL" id="JBHSLW010000014">
    <property type="protein sequence ID" value="MFC5420391.1"/>
    <property type="molecule type" value="Genomic_DNA"/>
</dbReference>
<dbReference type="Proteomes" id="UP001596053">
    <property type="component" value="Unassembled WGS sequence"/>
</dbReference>
<comment type="caution">
    <text evidence="1">The sequence shown here is derived from an EMBL/GenBank/DDBJ whole genome shotgun (WGS) entry which is preliminary data.</text>
</comment>
<protein>
    <submittedName>
        <fullName evidence="1">Thermonuclease family protein</fullName>
    </submittedName>
</protein>
<dbReference type="InterPro" id="IPR035437">
    <property type="entry name" value="SNase_OB-fold_sf"/>
</dbReference>
<name>A0ABW0IQ38_9HYPH</name>
<evidence type="ECO:0000313" key="1">
    <source>
        <dbReference type="EMBL" id="MFC5420391.1"/>
    </source>
</evidence>
<keyword evidence="2" id="KW-1185">Reference proteome</keyword>
<organism evidence="1 2">
    <name type="scientific">Bosea eneae</name>
    <dbReference type="NCBI Taxonomy" id="151454"/>
    <lineage>
        <taxon>Bacteria</taxon>
        <taxon>Pseudomonadati</taxon>
        <taxon>Pseudomonadota</taxon>
        <taxon>Alphaproteobacteria</taxon>
        <taxon>Hyphomicrobiales</taxon>
        <taxon>Boseaceae</taxon>
        <taxon>Bosea</taxon>
    </lineage>
</organism>
<dbReference type="RefSeq" id="WP_377798769.1">
    <property type="nucleotide sequence ID" value="NZ_JBHSLW010000014.1"/>
</dbReference>